<dbReference type="SUPFAM" id="SSF53822">
    <property type="entry name" value="Periplasmic binding protein-like I"/>
    <property type="match status" value="1"/>
</dbReference>
<dbReference type="GO" id="GO:0000976">
    <property type="term" value="F:transcription cis-regulatory region binding"/>
    <property type="evidence" value="ECO:0007669"/>
    <property type="project" value="TreeGrafter"/>
</dbReference>
<dbReference type="InterPro" id="IPR010982">
    <property type="entry name" value="Lambda_DNA-bd_dom_sf"/>
</dbReference>
<evidence type="ECO:0000256" key="3">
    <source>
        <dbReference type="ARBA" id="ARBA00023163"/>
    </source>
</evidence>
<proteinExistence type="predicted"/>
<dbReference type="STRING" id="429728.SAMN05216456_2183"/>
<evidence type="ECO:0000313" key="6">
    <source>
        <dbReference type="Proteomes" id="UP000199074"/>
    </source>
</evidence>
<dbReference type="CDD" id="cd01544">
    <property type="entry name" value="PBP1_GalR"/>
    <property type="match status" value="1"/>
</dbReference>
<dbReference type="Proteomes" id="UP000199074">
    <property type="component" value="Unassembled WGS sequence"/>
</dbReference>
<dbReference type="RefSeq" id="WP_092424439.1">
    <property type="nucleotide sequence ID" value="NZ_FPCK01000002.1"/>
</dbReference>
<dbReference type="EMBL" id="FPCK01000002">
    <property type="protein sequence ID" value="SFV35585.1"/>
    <property type="molecule type" value="Genomic_DNA"/>
</dbReference>
<keyword evidence="6" id="KW-1185">Reference proteome</keyword>
<evidence type="ECO:0000256" key="1">
    <source>
        <dbReference type="ARBA" id="ARBA00023015"/>
    </source>
</evidence>
<dbReference type="AlphaFoldDB" id="A0A1I7NLQ7"/>
<dbReference type="InterPro" id="IPR000843">
    <property type="entry name" value="HTH_LacI"/>
</dbReference>
<keyword evidence="3" id="KW-0804">Transcription</keyword>
<gene>
    <name evidence="5" type="ORF">SAMN05216456_2183</name>
</gene>
<name>A0A1I7NLQ7_9HYPH</name>
<dbReference type="PROSITE" id="PS50932">
    <property type="entry name" value="HTH_LACI_2"/>
    <property type="match status" value="1"/>
</dbReference>
<protein>
    <submittedName>
        <fullName evidence="5">LacI family transcriptional regulator</fullName>
    </submittedName>
</protein>
<dbReference type="PANTHER" id="PTHR30146:SF149">
    <property type="entry name" value="HTH-TYPE TRANSCRIPTIONAL REGULATOR EBGR"/>
    <property type="match status" value="1"/>
</dbReference>
<dbReference type="SMART" id="SM00354">
    <property type="entry name" value="HTH_LACI"/>
    <property type="match status" value="1"/>
</dbReference>
<dbReference type="OrthoDB" id="5681588at2"/>
<dbReference type="Gene3D" id="1.10.260.40">
    <property type="entry name" value="lambda repressor-like DNA-binding domains"/>
    <property type="match status" value="1"/>
</dbReference>
<evidence type="ECO:0000259" key="4">
    <source>
        <dbReference type="PROSITE" id="PS50932"/>
    </source>
</evidence>
<dbReference type="CDD" id="cd01392">
    <property type="entry name" value="HTH_LacI"/>
    <property type="match status" value="1"/>
</dbReference>
<dbReference type="InterPro" id="IPR028082">
    <property type="entry name" value="Peripla_BP_I"/>
</dbReference>
<dbReference type="PANTHER" id="PTHR30146">
    <property type="entry name" value="LACI-RELATED TRANSCRIPTIONAL REPRESSOR"/>
    <property type="match status" value="1"/>
</dbReference>
<dbReference type="InterPro" id="IPR046335">
    <property type="entry name" value="LacI/GalR-like_sensor"/>
</dbReference>
<keyword evidence="1" id="KW-0805">Transcription regulation</keyword>
<dbReference type="PRINTS" id="PR00036">
    <property type="entry name" value="HTHLACI"/>
</dbReference>
<dbReference type="Pfam" id="PF13377">
    <property type="entry name" value="Peripla_BP_3"/>
    <property type="match status" value="1"/>
</dbReference>
<accession>A0A1I7NLQ7</accession>
<dbReference type="Pfam" id="PF00356">
    <property type="entry name" value="LacI"/>
    <property type="match status" value="1"/>
</dbReference>
<keyword evidence="2" id="KW-0238">DNA-binding</keyword>
<dbReference type="GO" id="GO:0003700">
    <property type="term" value="F:DNA-binding transcription factor activity"/>
    <property type="evidence" value="ECO:0007669"/>
    <property type="project" value="TreeGrafter"/>
</dbReference>
<dbReference type="Gene3D" id="3.40.50.2300">
    <property type="match status" value="2"/>
</dbReference>
<organism evidence="5 6">
    <name type="scientific">Devosia crocina</name>
    <dbReference type="NCBI Taxonomy" id="429728"/>
    <lineage>
        <taxon>Bacteria</taxon>
        <taxon>Pseudomonadati</taxon>
        <taxon>Pseudomonadota</taxon>
        <taxon>Alphaproteobacteria</taxon>
        <taxon>Hyphomicrobiales</taxon>
        <taxon>Devosiaceae</taxon>
        <taxon>Devosia</taxon>
    </lineage>
</organism>
<evidence type="ECO:0000313" key="5">
    <source>
        <dbReference type="EMBL" id="SFV35585.1"/>
    </source>
</evidence>
<feature type="domain" description="HTH lacI-type" evidence="4">
    <location>
        <begin position="2"/>
        <end position="60"/>
    </location>
</feature>
<reference evidence="5 6" key="1">
    <citation type="submission" date="2016-10" db="EMBL/GenBank/DDBJ databases">
        <authorList>
            <person name="de Groot N.N."/>
        </authorList>
    </citation>
    <scope>NUCLEOTIDE SEQUENCE [LARGE SCALE GENOMIC DNA]</scope>
    <source>
        <strain evidence="5 6">IPL20</strain>
    </source>
</reference>
<dbReference type="PROSITE" id="PS00356">
    <property type="entry name" value="HTH_LACI_1"/>
    <property type="match status" value="1"/>
</dbReference>
<dbReference type="SUPFAM" id="SSF47413">
    <property type="entry name" value="lambda repressor-like DNA-binding domains"/>
    <property type="match status" value="1"/>
</dbReference>
<evidence type="ECO:0000256" key="2">
    <source>
        <dbReference type="ARBA" id="ARBA00023125"/>
    </source>
</evidence>
<sequence length="330" mass="36567">MVTIKEIAAAVGVSSATVSRVLNYDTTLSISKRKRQAIIETAEQLNYATPRNRQRANMQGLTKLALVHFLRPEQELIDPYYVALRLGIESRCAALKIETVKVYHTDAKPDATLLQSATGVIAIGRHDEDEIDWLRTHARQLVLADFVPADEQIDSVHADLRIAMERLLQSLANLGYRRMAYIGLFDRRAQCFVEWLTKAGWFDDRLLRSGDKTEEGGYRLARDLLSESRPPEVIITFNDSMAIGVYRAVSEMGLSIPGDVSVASFNDISVAQFLSPPLTTVRLPAEEIGEAAVELLLERVGGRDLAKHITLASKLVWRGSTRAPAGKAAP</sequence>